<gene>
    <name evidence="1" type="ORF">CT19425_U460010</name>
</gene>
<evidence type="ECO:0000313" key="1">
    <source>
        <dbReference type="EMBL" id="SPK70251.1"/>
    </source>
</evidence>
<dbReference type="EMBL" id="OOEF01000041">
    <property type="protein sequence ID" value="SPK70251.1"/>
    <property type="molecule type" value="Genomic_DNA"/>
</dbReference>
<dbReference type="Proteomes" id="UP000255505">
    <property type="component" value="Unassembled WGS sequence"/>
</dbReference>
<proteinExistence type="predicted"/>
<accession>A0A375I8R8</accession>
<sequence length="82" mass="9258">MDSWVGNGRPPIAARNIAHNKCWCKECARRLRELTLGFCSLNLIDSKRVEFDSPFSVTSKDLVSYAKMHFGETSGSEKHLGR</sequence>
<protein>
    <submittedName>
        <fullName evidence="1">Uncharacterized protein</fullName>
    </submittedName>
</protein>
<reference evidence="1 2" key="1">
    <citation type="submission" date="2018-01" db="EMBL/GenBank/DDBJ databases">
        <authorList>
            <person name="Gaut B.S."/>
            <person name="Morton B.R."/>
            <person name="Clegg M.T."/>
            <person name="Duvall M.R."/>
        </authorList>
    </citation>
    <scope>NUCLEOTIDE SEQUENCE [LARGE SCALE GENOMIC DNA]</scope>
    <source>
        <strain evidence="1">Cupriavidus taiwanensis LMG 19425</strain>
    </source>
</reference>
<dbReference type="AlphaFoldDB" id="A0A375I8R8"/>
<name>A0A375I8R8_9BURK</name>
<organism evidence="1 2">
    <name type="scientific">Cupriavidus taiwanensis</name>
    <dbReference type="NCBI Taxonomy" id="164546"/>
    <lineage>
        <taxon>Bacteria</taxon>
        <taxon>Pseudomonadati</taxon>
        <taxon>Pseudomonadota</taxon>
        <taxon>Betaproteobacteria</taxon>
        <taxon>Burkholderiales</taxon>
        <taxon>Burkholderiaceae</taxon>
        <taxon>Cupriavidus</taxon>
    </lineage>
</organism>
<evidence type="ECO:0000313" key="2">
    <source>
        <dbReference type="Proteomes" id="UP000255505"/>
    </source>
</evidence>